<name>A0AAV2SB74_MEGNR</name>
<evidence type="ECO:0000256" key="1">
    <source>
        <dbReference type="ARBA" id="ARBA00005771"/>
    </source>
</evidence>
<dbReference type="InterPro" id="IPR000863">
    <property type="entry name" value="Sulfotransferase_dom"/>
</dbReference>
<evidence type="ECO:0000313" key="4">
    <source>
        <dbReference type="EMBL" id="CAL4181201.1"/>
    </source>
</evidence>
<evidence type="ECO:0000313" key="5">
    <source>
        <dbReference type="EMBL" id="CAL4181203.1"/>
    </source>
</evidence>
<comment type="similarity">
    <text evidence="1">Belongs to the sulfotransferase 1 family.</text>
</comment>
<keyword evidence="6" id="KW-1185">Reference proteome</keyword>
<dbReference type="Proteomes" id="UP001497623">
    <property type="component" value="Unassembled WGS sequence"/>
</dbReference>
<dbReference type="EMBL" id="CAXKWB010058854">
    <property type="protein sequence ID" value="CAL4181203.1"/>
    <property type="molecule type" value="Genomic_DNA"/>
</dbReference>
<dbReference type="Gene3D" id="3.40.50.300">
    <property type="entry name" value="P-loop containing nucleotide triphosphate hydrolases"/>
    <property type="match status" value="1"/>
</dbReference>
<evidence type="ECO:0000259" key="3">
    <source>
        <dbReference type="Pfam" id="PF00685"/>
    </source>
</evidence>
<protein>
    <recommendedName>
        <fullName evidence="3">Sulfotransferase domain-containing protein</fullName>
    </recommendedName>
</protein>
<dbReference type="EMBL" id="CAXKWB010058854">
    <property type="protein sequence ID" value="CAL4181201.1"/>
    <property type="molecule type" value="Genomic_DNA"/>
</dbReference>
<dbReference type="GO" id="GO:0008146">
    <property type="term" value="F:sulfotransferase activity"/>
    <property type="evidence" value="ECO:0007669"/>
    <property type="project" value="InterPro"/>
</dbReference>
<reference evidence="4 6" key="1">
    <citation type="submission" date="2024-05" db="EMBL/GenBank/DDBJ databases">
        <authorList>
            <person name="Wallberg A."/>
        </authorList>
    </citation>
    <scope>NUCLEOTIDE SEQUENCE [LARGE SCALE GENOMIC DNA]</scope>
</reference>
<dbReference type="PANTHER" id="PTHR11783">
    <property type="entry name" value="SULFOTRANSFERASE SULT"/>
    <property type="match status" value="1"/>
</dbReference>
<organism evidence="4 6">
    <name type="scientific">Meganyctiphanes norvegica</name>
    <name type="common">Northern krill</name>
    <name type="synonym">Thysanopoda norvegica</name>
    <dbReference type="NCBI Taxonomy" id="48144"/>
    <lineage>
        <taxon>Eukaryota</taxon>
        <taxon>Metazoa</taxon>
        <taxon>Ecdysozoa</taxon>
        <taxon>Arthropoda</taxon>
        <taxon>Crustacea</taxon>
        <taxon>Multicrustacea</taxon>
        <taxon>Malacostraca</taxon>
        <taxon>Eumalacostraca</taxon>
        <taxon>Eucarida</taxon>
        <taxon>Euphausiacea</taxon>
        <taxon>Euphausiidae</taxon>
        <taxon>Meganyctiphanes</taxon>
    </lineage>
</organism>
<evidence type="ECO:0000313" key="6">
    <source>
        <dbReference type="Proteomes" id="UP001497623"/>
    </source>
</evidence>
<comment type="caution">
    <text evidence="4">The sequence shown here is derived from an EMBL/GenBank/DDBJ whole genome shotgun (WGS) entry which is preliminary data.</text>
</comment>
<gene>
    <name evidence="4" type="ORF">MNOR_LOCUS35394</name>
    <name evidence="5" type="ORF">MNOR_LOCUS35395</name>
</gene>
<evidence type="ECO:0000256" key="2">
    <source>
        <dbReference type="ARBA" id="ARBA00022679"/>
    </source>
</evidence>
<dbReference type="AlphaFoldDB" id="A0AAV2SB74"/>
<feature type="domain" description="Sulfotransferase" evidence="3">
    <location>
        <begin position="60"/>
        <end position="337"/>
    </location>
</feature>
<sequence length="346" mass="40292">MWRLSGHIASPVQGEELSKYQRDFKGFPNGLIRLIPGNWLFPPEFNKFADKIRQLKFRGQDVLVMSQPGCAASWVQEMVWNMRNSPDLKHPEMYNCLCMRVPQIEGDILIGPSNNSHIDPKLMDLFRGICPGCKIEQGVYIGLTEKCSHPRTLATYLPLSLFNPCLLDDIKIVYVLRNPKDVALSRFNHSRLVKREGFIGNMNQFIQYFVDENLLIGSYWEHVADVWERKGHGNLHLIFYEDLKHDLLWEMKRLGRFLGVDLSADQVGKLAQHVSFPELERREVAPFGFQYESLLNMEVSKKDTVAIWKEKVGFWRGRLTADQEFKIDQWTKQNANKVPKLSFRYE</sequence>
<dbReference type="InterPro" id="IPR027417">
    <property type="entry name" value="P-loop_NTPase"/>
</dbReference>
<proteinExistence type="inferred from homology"/>
<accession>A0AAV2SB74</accession>
<keyword evidence="2" id="KW-0808">Transferase</keyword>
<dbReference type="Pfam" id="PF00685">
    <property type="entry name" value="Sulfotransfer_1"/>
    <property type="match status" value="1"/>
</dbReference>
<dbReference type="SUPFAM" id="SSF52540">
    <property type="entry name" value="P-loop containing nucleoside triphosphate hydrolases"/>
    <property type="match status" value="1"/>
</dbReference>